<feature type="domain" description="RING-type" evidence="4">
    <location>
        <begin position="133"/>
        <end position="176"/>
    </location>
</feature>
<keyword evidence="2" id="KW-0862">Zinc</keyword>
<name>A0A3M7RU98_BRAPC</name>
<protein>
    <recommendedName>
        <fullName evidence="4">RING-type domain-containing protein</fullName>
    </recommendedName>
</protein>
<dbReference type="InterPro" id="IPR013083">
    <property type="entry name" value="Znf_RING/FYVE/PHD"/>
</dbReference>
<evidence type="ECO:0000313" key="6">
    <source>
        <dbReference type="Proteomes" id="UP000276133"/>
    </source>
</evidence>
<keyword evidence="6" id="KW-1185">Reference proteome</keyword>
<dbReference type="PROSITE" id="PS50089">
    <property type="entry name" value="ZF_RING_2"/>
    <property type="match status" value="1"/>
</dbReference>
<proteinExistence type="predicted"/>
<reference evidence="5 6" key="1">
    <citation type="journal article" date="2018" name="Sci. Rep.">
        <title>Genomic signatures of local adaptation to the degree of environmental predictability in rotifers.</title>
        <authorList>
            <person name="Franch-Gras L."/>
            <person name="Hahn C."/>
            <person name="Garcia-Roger E.M."/>
            <person name="Carmona M.J."/>
            <person name="Serra M."/>
            <person name="Gomez A."/>
        </authorList>
    </citation>
    <scope>NUCLEOTIDE SEQUENCE [LARGE SCALE GENOMIC DNA]</scope>
    <source>
        <strain evidence="5">HYR1</strain>
    </source>
</reference>
<evidence type="ECO:0000256" key="3">
    <source>
        <dbReference type="PROSITE-ProRule" id="PRU00175"/>
    </source>
</evidence>
<dbReference type="OrthoDB" id="6105938at2759"/>
<dbReference type="SUPFAM" id="SSF57850">
    <property type="entry name" value="RING/U-box"/>
    <property type="match status" value="1"/>
</dbReference>
<accession>A0A3M7RU98</accession>
<sequence>MKIEAEGDWDYLKCVFTQFQVKLTSQLVREKDLNMRKRAVRIREAQLEYNEKRFSERLADNVNTRVKAKLSNRPEPPTVGPVFVSLRQSYCWDRYLDEKIKTKFEILALAAAIRKSRFRLKDSAVLELMAIECGLCARPLVYLSKKELMRTASGHLFCADCIFRSTVEILECPTCEAPIEYSKSYFPLS</sequence>
<dbReference type="Proteomes" id="UP000276133">
    <property type="component" value="Unassembled WGS sequence"/>
</dbReference>
<evidence type="ECO:0000259" key="4">
    <source>
        <dbReference type="PROSITE" id="PS50089"/>
    </source>
</evidence>
<evidence type="ECO:0000313" key="5">
    <source>
        <dbReference type="EMBL" id="RNA27062.1"/>
    </source>
</evidence>
<dbReference type="AlphaFoldDB" id="A0A3M7RU98"/>
<dbReference type="EMBL" id="REGN01002604">
    <property type="protein sequence ID" value="RNA27062.1"/>
    <property type="molecule type" value="Genomic_DNA"/>
</dbReference>
<evidence type="ECO:0000256" key="2">
    <source>
        <dbReference type="ARBA" id="ARBA00022833"/>
    </source>
</evidence>
<organism evidence="5 6">
    <name type="scientific">Brachionus plicatilis</name>
    <name type="common">Marine rotifer</name>
    <name type="synonym">Brachionus muelleri</name>
    <dbReference type="NCBI Taxonomy" id="10195"/>
    <lineage>
        <taxon>Eukaryota</taxon>
        <taxon>Metazoa</taxon>
        <taxon>Spiralia</taxon>
        <taxon>Gnathifera</taxon>
        <taxon>Rotifera</taxon>
        <taxon>Eurotatoria</taxon>
        <taxon>Monogononta</taxon>
        <taxon>Pseudotrocha</taxon>
        <taxon>Ploima</taxon>
        <taxon>Brachionidae</taxon>
        <taxon>Brachionus</taxon>
    </lineage>
</organism>
<evidence type="ECO:0000256" key="1">
    <source>
        <dbReference type="ARBA" id="ARBA00022771"/>
    </source>
</evidence>
<keyword evidence="1 3" id="KW-0479">Metal-binding</keyword>
<dbReference type="InterPro" id="IPR001841">
    <property type="entry name" value="Znf_RING"/>
</dbReference>
<gene>
    <name evidence="5" type="ORF">BpHYR1_012375</name>
</gene>
<dbReference type="GO" id="GO:0008270">
    <property type="term" value="F:zinc ion binding"/>
    <property type="evidence" value="ECO:0007669"/>
    <property type="project" value="UniProtKB-KW"/>
</dbReference>
<comment type="caution">
    <text evidence="5">The sequence shown here is derived from an EMBL/GenBank/DDBJ whole genome shotgun (WGS) entry which is preliminary data.</text>
</comment>
<keyword evidence="1 3" id="KW-0863">Zinc-finger</keyword>
<dbReference type="Gene3D" id="3.30.40.10">
    <property type="entry name" value="Zinc/RING finger domain, C3HC4 (zinc finger)"/>
    <property type="match status" value="1"/>
</dbReference>